<accession>A0ABV6ZYJ7</accession>
<protein>
    <submittedName>
        <fullName evidence="1">Uncharacterized protein</fullName>
    </submittedName>
</protein>
<dbReference type="RefSeq" id="WP_343164369.1">
    <property type="nucleotide sequence ID" value="NZ_JBHRSV010000019.1"/>
</dbReference>
<comment type="caution">
    <text evidence="1">The sequence shown here is derived from an EMBL/GenBank/DDBJ whole genome shotgun (WGS) entry which is preliminary data.</text>
</comment>
<dbReference type="EMBL" id="JBHRSV010000019">
    <property type="protein sequence ID" value="MFC2926585.1"/>
    <property type="molecule type" value="Genomic_DNA"/>
</dbReference>
<keyword evidence="2" id="KW-1185">Reference proteome</keyword>
<evidence type="ECO:0000313" key="1">
    <source>
        <dbReference type="EMBL" id="MFC2926585.1"/>
    </source>
</evidence>
<dbReference type="PROSITE" id="PS51257">
    <property type="entry name" value="PROKAR_LIPOPROTEIN"/>
    <property type="match status" value="1"/>
</dbReference>
<organism evidence="1 2">
    <name type="scientific">Hyphobacterium vulgare</name>
    <dbReference type="NCBI Taxonomy" id="1736751"/>
    <lineage>
        <taxon>Bacteria</taxon>
        <taxon>Pseudomonadati</taxon>
        <taxon>Pseudomonadota</taxon>
        <taxon>Alphaproteobacteria</taxon>
        <taxon>Maricaulales</taxon>
        <taxon>Maricaulaceae</taxon>
        <taxon>Hyphobacterium</taxon>
    </lineage>
</organism>
<evidence type="ECO:0000313" key="2">
    <source>
        <dbReference type="Proteomes" id="UP001595379"/>
    </source>
</evidence>
<sequence length="492" mass="50716">MRALFIMASVLLVCGCEELFSDRPETAGTGPSGPAVFTEPVTQTVVFSDLAPGRDMGFRLDSEITFGQRQAYQVVITIPAGYAFNGFTALGPAGTRIGAYGFEFNPGSPGPDRLFPVYSIDADSAWVDTNLDGNTNPLKPTIEYSQDGSQNHILTITLPRGGDGLTGTQTAGFSSDVMAFLRTGIFSNPATGGAVPITVTLTSVDPDTGDATDNAGSPPETFTVNDNVTITQTQLSAAVLPTSRSVTFETQATAFATIVNGGQATAENCAISLLNVIKGGFGYQTTDPNTNALTGTPNTPVDIPAGQSQSFVISFTPVQEFYQSPIPFTTEPLELAFRCSTGQAAQIAGVNQLVMSSGTTATADVIAIAATTTNDGILFLGGTEGRGAIGTAAVNIGASEPLTLRSVASDVTVSLCETTGNANGACLSAPAATLDFTHDQNTVRTFTVLVRGSGQAIANDPARNRIRLEFVDAGGTVRGSTSVAVTTANAPT</sequence>
<gene>
    <name evidence="1" type="ORF">ACFOOR_10750</name>
</gene>
<dbReference type="Proteomes" id="UP001595379">
    <property type="component" value="Unassembled WGS sequence"/>
</dbReference>
<reference evidence="2" key="1">
    <citation type="journal article" date="2019" name="Int. J. Syst. Evol. Microbiol.">
        <title>The Global Catalogue of Microorganisms (GCM) 10K type strain sequencing project: providing services to taxonomists for standard genome sequencing and annotation.</title>
        <authorList>
            <consortium name="The Broad Institute Genomics Platform"/>
            <consortium name="The Broad Institute Genome Sequencing Center for Infectious Disease"/>
            <person name="Wu L."/>
            <person name="Ma J."/>
        </authorList>
    </citation>
    <scope>NUCLEOTIDE SEQUENCE [LARGE SCALE GENOMIC DNA]</scope>
    <source>
        <strain evidence="2">KCTC 52487</strain>
    </source>
</reference>
<name>A0ABV6ZYJ7_9PROT</name>
<proteinExistence type="predicted"/>